<feature type="region of interest" description="Disordered" evidence="4">
    <location>
        <begin position="758"/>
        <end position="787"/>
    </location>
</feature>
<organism evidence="8 9">
    <name type="scientific">Cephalotrichum gorgonifer</name>
    <dbReference type="NCBI Taxonomy" id="2041049"/>
    <lineage>
        <taxon>Eukaryota</taxon>
        <taxon>Fungi</taxon>
        <taxon>Dikarya</taxon>
        <taxon>Ascomycota</taxon>
        <taxon>Pezizomycotina</taxon>
        <taxon>Sordariomycetes</taxon>
        <taxon>Hypocreomycetidae</taxon>
        <taxon>Microascales</taxon>
        <taxon>Microascaceae</taxon>
        <taxon>Cephalotrichum</taxon>
    </lineage>
</organism>
<feature type="domain" description="POP1 C-terminal" evidence="7">
    <location>
        <begin position="735"/>
        <end position="925"/>
    </location>
</feature>
<feature type="region of interest" description="Disordered" evidence="4">
    <location>
        <begin position="85"/>
        <end position="117"/>
    </location>
</feature>
<feature type="compositionally biased region" description="Low complexity" evidence="4">
    <location>
        <begin position="28"/>
        <end position="38"/>
    </location>
</feature>
<sequence>MGPKLGSALQKAVKRKDPPASSGSKPLNTANNRAAPNPKRAKFLDARQIAAQGPDDGLKDGELDLQAFMAARAFEINALEDSMRNTKAASSSRTFQRFPRSMRRRTASHNPKRVPKRLRSKAMREFKDDNTPLVVARRRRPTTTRGRMRAETAKKLGILAEKKKKRKARAEKEKAKDKGDAMDIDGGAPVSDKVTVTTRAPRPKIRRNTLNTPDPVKSKFRRRQISKTWLPTHVWHAKRARMTDPKNPLWRFAVPLTPNEKTYRPTHRAQGESGAVVWDMSYISTIGVCGNSAGIERVLKKLGITNESCWDDRGRKWRAGTRLWEGMLSRQASGSRPQRDIVPATVLWDPEQTALEGDGSAKGKTPRRQVFIRVHPSAFLELFNELLRLTKMENPRLYIEDLRFQIGAIDLTGPASTEALLGILIPYLQDGEAKEKHAELFTSLNGLTNPAALPANAVLGFSIQDPRLRYPPRTVQQPKSQNDDDFLNMLATWPAENGVAPNQLWSRDARYAASKLPSKRSIDRRKSLKTPGAYLKPTEADPPIPVTLLAQRTGSGAQSQGTWTLLAPWKCILPIWYSLVHYPLHSGGNPRLGGLNEARQVAFERGLPWFPADFIGTNAGAEWEMGEREKRKAHWDRRPKGKRTTWESIELGAGRRGEVGNGLHCDFEHLFSQIGGAGPTAELMDVDNPTAEQGSKGSQQKHKEGLETITQLSKTQFSRLLKKSNSTKPAPPRSVLQVRVSFLTKGVATTCARIYRLPSKPPTQSQAEGVIVPATDPPEPTQKPTDGLPTNLRDQWLSLISNAKQTAKPTASLPLPPRIPPDADLNTRKRLLAQSLVSTPLPYPLPAPNETDISGHPLVPDAEDLIGFVTAGAFCLSEGRGVAVASISAEKVLDDLRGPDAKEGRICVVRNAGENVGRLARWEII</sequence>
<dbReference type="PANTHER" id="PTHR22731:SF3">
    <property type="entry name" value="RIBONUCLEASES P_MRP PROTEIN SUBUNIT POP1"/>
    <property type="match status" value="1"/>
</dbReference>
<dbReference type="InterPro" id="IPR012590">
    <property type="entry name" value="POPLD_dom"/>
</dbReference>
<comment type="subcellular location">
    <subcellularLocation>
        <location evidence="1">Nucleus</location>
    </subcellularLocation>
</comment>
<dbReference type="PANTHER" id="PTHR22731">
    <property type="entry name" value="RIBONUCLEASES P/MRP PROTEIN SUBUNIT POP1"/>
    <property type="match status" value="1"/>
</dbReference>
<evidence type="ECO:0000259" key="5">
    <source>
        <dbReference type="Pfam" id="PF06978"/>
    </source>
</evidence>
<feature type="compositionally biased region" description="Basic residues" evidence="4">
    <location>
        <begin position="100"/>
        <end position="117"/>
    </location>
</feature>
<feature type="region of interest" description="Disordered" evidence="4">
    <location>
        <begin position="162"/>
        <end position="195"/>
    </location>
</feature>
<dbReference type="InterPro" id="IPR055079">
    <property type="entry name" value="POP1_C"/>
</dbReference>
<proteinExistence type="predicted"/>
<name>A0AAE8MU21_9PEZI</name>
<feature type="domain" description="POPLD" evidence="6">
    <location>
        <begin position="562"/>
        <end position="666"/>
    </location>
</feature>
<feature type="region of interest" description="Disordered" evidence="4">
    <location>
        <begin position="680"/>
        <end position="705"/>
    </location>
</feature>
<dbReference type="GO" id="GO:0005655">
    <property type="term" value="C:nucleolar ribonuclease P complex"/>
    <property type="evidence" value="ECO:0007669"/>
    <property type="project" value="InterPro"/>
</dbReference>
<dbReference type="Pfam" id="PF06978">
    <property type="entry name" value="POP1_N"/>
    <property type="match status" value="1"/>
</dbReference>
<dbReference type="GO" id="GO:0001682">
    <property type="term" value="P:tRNA 5'-leader removal"/>
    <property type="evidence" value="ECO:0007669"/>
    <property type="project" value="InterPro"/>
</dbReference>
<evidence type="ECO:0000256" key="2">
    <source>
        <dbReference type="ARBA" id="ARBA00022694"/>
    </source>
</evidence>
<evidence type="ECO:0000256" key="3">
    <source>
        <dbReference type="ARBA" id="ARBA00023242"/>
    </source>
</evidence>
<keyword evidence="2" id="KW-0819">tRNA processing</keyword>
<feature type="compositionally biased region" description="Polar residues" evidence="4">
    <location>
        <begin position="85"/>
        <end position="95"/>
    </location>
</feature>
<feature type="domain" description="Pop1 N-terminal" evidence="5">
    <location>
        <begin position="68"/>
        <end position="290"/>
    </location>
</feature>
<feature type="compositionally biased region" description="Basic and acidic residues" evidence="4">
    <location>
        <begin position="170"/>
        <end position="181"/>
    </location>
</feature>
<dbReference type="Pfam" id="PF22770">
    <property type="entry name" value="POP1_C"/>
    <property type="match status" value="1"/>
</dbReference>
<feature type="region of interest" description="Disordered" evidence="4">
    <location>
        <begin position="1"/>
        <end position="40"/>
    </location>
</feature>
<gene>
    <name evidence="8" type="ORF">DNG_03022</name>
</gene>
<evidence type="ECO:0000256" key="4">
    <source>
        <dbReference type="SAM" id="MobiDB-lite"/>
    </source>
</evidence>
<dbReference type="EMBL" id="ONZQ02000003">
    <property type="protein sequence ID" value="SPO00172.1"/>
    <property type="molecule type" value="Genomic_DNA"/>
</dbReference>
<evidence type="ECO:0000259" key="7">
    <source>
        <dbReference type="Pfam" id="PF22770"/>
    </source>
</evidence>
<keyword evidence="9" id="KW-1185">Reference proteome</keyword>
<protein>
    <submittedName>
        <fullName evidence="8">Related to ribonuclease P chain POP1</fullName>
    </submittedName>
</protein>
<dbReference type="InterPro" id="IPR009723">
    <property type="entry name" value="Pop1_N"/>
</dbReference>
<evidence type="ECO:0000313" key="8">
    <source>
        <dbReference type="EMBL" id="SPO00172.1"/>
    </source>
</evidence>
<reference evidence="8" key="1">
    <citation type="submission" date="2018-03" db="EMBL/GenBank/DDBJ databases">
        <authorList>
            <person name="Guldener U."/>
        </authorList>
    </citation>
    <scope>NUCLEOTIDE SEQUENCE</scope>
</reference>
<dbReference type="AlphaFoldDB" id="A0AAE8MU21"/>
<dbReference type="InterPro" id="IPR039182">
    <property type="entry name" value="Pop1"/>
</dbReference>
<evidence type="ECO:0000313" key="9">
    <source>
        <dbReference type="Proteomes" id="UP001187682"/>
    </source>
</evidence>
<evidence type="ECO:0000256" key="1">
    <source>
        <dbReference type="ARBA" id="ARBA00004123"/>
    </source>
</evidence>
<keyword evidence="3" id="KW-0539">Nucleus</keyword>
<accession>A0AAE8MU21</accession>
<comment type="caution">
    <text evidence="8">The sequence shown here is derived from an EMBL/GenBank/DDBJ whole genome shotgun (WGS) entry which is preliminary data.</text>
</comment>
<dbReference type="Pfam" id="PF08170">
    <property type="entry name" value="POPLD"/>
    <property type="match status" value="1"/>
</dbReference>
<dbReference type="Proteomes" id="UP001187682">
    <property type="component" value="Unassembled WGS sequence"/>
</dbReference>
<evidence type="ECO:0000259" key="6">
    <source>
        <dbReference type="Pfam" id="PF08170"/>
    </source>
</evidence>
<dbReference type="GO" id="GO:0000172">
    <property type="term" value="C:ribonuclease MRP complex"/>
    <property type="evidence" value="ECO:0007669"/>
    <property type="project" value="InterPro"/>
</dbReference>